<proteinExistence type="predicted"/>
<reference evidence="1" key="1">
    <citation type="submission" date="2016-11" db="EMBL/GenBank/DDBJ databases">
        <title>The genome of Nicotiana attenuata.</title>
        <authorList>
            <person name="Xu S."/>
            <person name="Brockmoeller T."/>
            <person name="Gaquerel E."/>
            <person name="Navarro A."/>
            <person name="Kuhl H."/>
            <person name="Gase K."/>
            <person name="Ling Z."/>
            <person name="Zhou W."/>
            <person name="Kreitzer C."/>
            <person name="Stanke M."/>
            <person name="Tang H."/>
            <person name="Lyons E."/>
            <person name="Pandey P."/>
            <person name="Pandey S.P."/>
            <person name="Timmermann B."/>
            <person name="Baldwin I.T."/>
        </authorList>
    </citation>
    <scope>NUCLEOTIDE SEQUENCE [LARGE SCALE GENOMIC DNA]</scope>
    <source>
        <strain evidence="1">UT</strain>
    </source>
</reference>
<organism evidence="1 2">
    <name type="scientific">Nicotiana attenuata</name>
    <name type="common">Coyote tobacco</name>
    <dbReference type="NCBI Taxonomy" id="49451"/>
    <lineage>
        <taxon>Eukaryota</taxon>
        <taxon>Viridiplantae</taxon>
        <taxon>Streptophyta</taxon>
        <taxon>Embryophyta</taxon>
        <taxon>Tracheophyta</taxon>
        <taxon>Spermatophyta</taxon>
        <taxon>Magnoliopsida</taxon>
        <taxon>eudicotyledons</taxon>
        <taxon>Gunneridae</taxon>
        <taxon>Pentapetalae</taxon>
        <taxon>asterids</taxon>
        <taxon>lamiids</taxon>
        <taxon>Solanales</taxon>
        <taxon>Solanaceae</taxon>
        <taxon>Nicotianoideae</taxon>
        <taxon>Nicotianeae</taxon>
        <taxon>Nicotiana</taxon>
    </lineage>
</organism>
<accession>A0A314KW96</accession>
<evidence type="ECO:0000313" key="2">
    <source>
        <dbReference type="Proteomes" id="UP000187609"/>
    </source>
</evidence>
<sequence length="122" mass="13762">MLLSDFPNRFIMSTLMNSCIELLKLHLRNTVDAYKSVTTKLVGKNVLLRIVIGGKDPSFVASCEWSGVNIGLDFPYDPGSRFLTTYLGVEDAKRQELNVLHMLALESLIWKLFHCTRTCPSP</sequence>
<gene>
    <name evidence="1" type="ORF">A4A49_17480</name>
</gene>
<protein>
    <submittedName>
        <fullName evidence="1">Uncharacterized protein</fullName>
    </submittedName>
</protein>
<comment type="caution">
    <text evidence="1">The sequence shown here is derived from an EMBL/GenBank/DDBJ whole genome shotgun (WGS) entry which is preliminary data.</text>
</comment>
<dbReference type="EMBL" id="MJEQ01000820">
    <property type="protein sequence ID" value="OIT33801.1"/>
    <property type="molecule type" value="Genomic_DNA"/>
</dbReference>
<name>A0A314KW96_NICAT</name>
<dbReference type="Gramene" id="OIT33801">
    <property type="protein sequence ID" value="OIT33801"/>
    <property type="gene ID" value="A4A49_17480"/>
</dbReference>
<dbReference type="Proteomes" id="UP000187609">
    <property type="component" value="Unassembled WGS sequence"/>
</dbReference>
<keyword evidence="2" id="KW-1185">Reference proteome</keyword>
<dbReference type="AlphaFoldDB" id="A0A314KW96"/>
<evidence type="ECO:0000313" key="1">
    <source>
        <dbReference type="EMBL" id="OIT33801.1"/>
    </source>
</evidence>